<dbReference type="AlphaFoldDB" id="B4D1R4"/>
<sequence length="310" mass="33478">MSEDAEWASGLGAQLKLVQASFAEDDPVTRQQYISDEIARALKTVSPSKRRSYLQALAGRFPSWEGAPAPKVKPTLELSPEELVNRLVEAAPYLTIAQRRAMAEQLEGAGLVASRPAAGAAPASAAASEPIPEELQRKLGLDPDQALSQVRVLRLIAVLIEFSVTLDQLAWNVWKQIAPKSIVRRDGGAESDFRRIAGPYLAGDDEVSTAQISQVVDKTRQLIAGLLAGMGSTGEAFARQFLTRISPGAIKEKADAESGFFVGPEQKCWRKYLEVFNDINGPMIEKEIAEVLATQAEELILGKGRQGGVA</sequence>
<dbReference type="EMBL" id="ABVL01000007">
    <property type="protein sequence ID" value="EDY19676.1"/>
    <property type="molecule type" value="Genomic_DNA"/>
</dbReference>
<protein>
    <submittedName>
        <fullName evidence="1">Uncharacterized protein</fullName>
    </submittedName>
</protein>
<dbReference type="eggNOG" id="ENOG502ZRHF">
    <property type="taxonomic scope" value="Bacteria"/>
</dbReference>
<keyword evidence="2" id="KW-1185">Reference proteome</keyword>
<dbReference type="Proteomes" id="UP000005824">
    <property type="component" value="Unassembled WGS sequence"/>
</dbReference>
<name>B4D1R4_9BACT</name>
<proteinExistence type="predicted"/>
<organism evidence="1 2">
    <name type="scientific">Chthoniobacter flavus Ellin428</name>
    <dbReference type="NCBI Taxonomy" id="497964"/>
    <lineage>
        <taxon>Bacteria</taxon>
        <taxon>Pseudomonadati</taxon>
        <taxon>Verrucomicrobiota</taxon>
        <taxon>Spartobacteria</taxon>
        <taxon>Chthoniobacterales</taxon>
        <taxon>Chthoniobacteraceae</taxon>
        <taxon>Chthoniobacter</taxon>
    </lineage>
</organism>
<dbReference type="STRING" id="497964.CfE428DRAFT_2852"/>
<evidence type="ECO:0000313" key="2">
    <source>
        <dbReference type="Proteomes" id="UP000005824"/>
    </source>
</evidence>
<accession>B4D1R4</accession>
<dbReference type="InParanoid" id="B4D1R4"/>
<evidence type="ECO:0000313" key="1">
    <source>
        <dbReference type="EMBL" id="EDY19676.1"/>
    </source>
</evidence>
<gene>
    <name evidence="1" type="ORF">CfE428DRAFT_2852</name>
</gene>
<comment type="caution">
    <text evidence="1">The sequence shown here is derived from an EMBL/GenBank/DDBJ whole genome shotgun (WGS) entry which is preliminary data.</text>
</comment>
<reference evidence="1 2" key="1">
    <citation type="journal article" date="2011" name="J. Bacteriol.">
        <title>Genome sequence of Chthoniobacter flavus Ellin428, an aerobic heterotrophic soil bacterium.</title>
        <authorList>
            <person name="Kant R."/>
            <person name="van Passel M.W."/>
            <person name="Palva A."/>
            <person name="Lucas S."/>
            <person name="Lapidus A."/>
            <person name="Glavina Del Rio T."/>
            <person name="Dalin E."/>
            <person name="Tice H."/>
            <person name="Bruce D."/>
            <person name="Goodwin L."/>
            <person name="Pitluck S."/>
            <person name="Larimer F.W."/>
            <person name="Land M.L."/>
            <person name="Hauser L."/>
            <person name="Sangwan P."/>
            <person name="de Vos W.M."/>
            <person name="Janssen P.H."/>
            <person name="Smidt H."/>
        </authorList>
    </citation>
    <scope>NUCLEOTIDE SEQUENCE [LARGE SCALE GENOMIC DNA]</scope>
    <source>
        <strain evidence="1 2">Ellin428</strain>
    </source>
</reference>